<keyword evidence="2" id="KW-1185">Reference proteome</keyword>
<keyword evidence="1" id="KW-0067">ATP-binding</keyword>
<protein>
    <submittedName>
        <fullName evidence="1">ATP-binding cassette domain-containing protein</fullName>
    </submittedName>
</protein>
<dbReference type="EMBL" id="CP107551">
    <property type="protein sequence ID" value="UYP20257.1"/>
    <property type="molecule type" value="Genomic_DNA"/>
</dbReference>
<keyword evidence="1" id="KW-0547">Nucleotide-binding</keyword>
<proteinExistence type="predicted"/>
<reference evidence="1" key="1">
    <citation type="submission" date="2022-10" db="EMBL/GenBank/DDBJ databases">
        <title>Rhodococcus ferula Z13 complete genome.</title>
        <authorList>
            <person name="Long X."/>
            <person name="Zang M."/>
        </authorList>
    </citation>
    <scope>NUCLEOTIDE SEQUENCE</scope>
    <source>
        <strain evidence="1">Z13</strain>
    </source>
</reference>
<accession>A0ACD4DJR4</accession>
<evidence type="ECO:0000313" key="2">
    <source>
        <dbReference type="Proteomes" id="UP001156484"/>
    </source>
</evidence>
<organism evidence="1 2">
    <name type="scientific">Rhodococcus sacchari</name>
    <dbReference type="NCBI Taxonomy" id="2962047"/>
    <lineage>
        <taxon>Bacteria</taxon>
        <taxon>Bacillati</taxon>
        <taxon>Actinomycetota</taxon>
        <taxon>Actinomycetes</taxon>
        <taxon>Mycobacteriales</taxon>
        <taxon>Nocardiaceae</taxon>
        <taxon>Rhodococcus</taxon>
    </lineage>
</organism>
<gene>
    <name evidence="1" type="ORF">OED52_06910</name>
</gene>
<name>A0ACD4DJR4_9NOCA</name>
<sequence>MLSVVAGLIPVGVAQVLVALPVAFLAAIGRLRAIVAATVAAGVVALVAGGPFAVAAVVVLAGIGTLVGFAHRRWGDLALPFVFAGSIPIGLLLAALVDGLLLLFDRTRVLLLDSLEASMRGVIRTFEAVGAGKQFVDTWNTTLDVLVRLWWVWIGGAVLIGAVGTALLCFGIFRVVALRSRWASPAPEWPERAERGEPAPLPVALRAVGYRYPGGTADALTDIDLTVGPGEFVAIVGGNGSGKSTLVRLLAGLEPTTGLVDRPGPVGLGRPGGTAMIFQHPDSQVLGRTVAEDLRWGSSEDVDVDALLARVGLDGLADRATEDLSGGQLQRLALAAAWARRPALLIADEITAMVDSDSRAGLIGLLASLAREGTAVVLVTHLDDEAAAADRVVHLDGGRIVPRPETPPRPAPVPAAAPSFPQPLLELRGVTHVYAAGTPWAHTALRDVSLTICRGEGVLVVGANGSGKSTLAWILAGLTRPTRGTCTLNDTPTAELRGQIGMVFQQARLQLQRPTVAQEICDVAGMPHVDRAYVAAVLHRMGLPPDLTDRPVDRLSGGQMRRIAIAAQLARSPRVLVLDEPLAGLDAAGCREIVSILAHLRAVEHVTVVVISHDLHGMEEVCSRTVVLDEGRVVQQTGAVIA</sequence>
<evidence type="ECO:0000313" key="1">
    <source>
        <dbReference type="EMBL" id="UYP20257.1"/>
    </source>
</evidence>
<dbReference type="Proteomes" id="UP001156484">
    <property type="component" value="Chromosome"/>
</dbReference>